<comment type="caution">
    <text evidence="4">The sequence shown here is derived from an EMBL/GenBank/DDBJ whole genome shotgun (WGS) entry which is preliminary data.</text>
</comment>
<dbReference type="Proteomes" id="UP001275084">
    <property type="component" value="Unassembled WGS sequence"/>
</dbReference>
<gene>
    <name evidence="4" type="ORF">B0T25DRAFT_634562</name>
</gene>
<dbReference type="Pfam" id="PF24883">
    <property type="entry name" value="NPHP3_N"/>
    <property type="match status" value="1"/>
</dbReference>
<dbReference type="InterPro" id="IPR056884">
    <property type="entry name" value="NPHP3-like_N"/>
</dbReference>
<reference evidence="4" key="1">
    <citation type="journal article" date="2023" name="Mol. Phylogenet. Evol.">
        <title>Genome-scale phylogeny and comparative genomics of the fungal order Sordariales.</title>
        <authorList>
            <person name="Hensen N."/>
            <person name="Bonometti L."/>
            <person name="Westerberg I."/>
            <person name="Brannstrom I.O."/>
            <person name="Guillou S."/>
            <person name="Cros-Aarteil S."/>
            <person name="Calhoun S."/>
            <person name="Haridas S."/>
            <person name="Kuo A."/>
            <person name="Mondo S."/>
            <person name="Pangilinan J."/>
            <person name="Riley R."/>
            <person name="LaButti K."/>
            <person name="Andreopoulos B."/>
            <person name="Lipzen A."/>
            <person name="Chen C."/>
            <person name="Yan M."/>
            <person name="Daum C."/>
            <person name="Ng V."/>
            <person name="Clum A."/>
            <person name="Steindorff A."/>
            <person name="Ohm R.A."/>
            <person name="Martin F."/>
            <person name="Silar P."/>
            <person name="Natvig D.O."/>
            <person name="Lalanne C."/>
            <person name="Gautier V."/>
            <person name="Ament-Velasquez S.L."/>
            <person name="Kruys A."/>
            <person name="Hutchinson M.I."/>
            <person name="Powell A.J."/>
            <person name="Barry K."/>
            <person name="Miller A.N."/>
            <person name="Grigoriev I.V."/>
            <person name="Debuchy R."/>
            <person name="Gladieux P."/>
            <person name="Hiltunen Thoren M."/>
            <person name="Johannesson H."/>
        </authorList>
    </citation>
    <scope>NUCLEOTIDE SEQUENCE</scope>
    <source>
        <strain evidence="4">CBS 955.72</strain>
    </source>
</reference>
<keyword evidence="5" id="KW-1185">Reference proteome</keyword>
<reference evidence="4" key="2">
    <citation type="submission" date="2023-06" db="EMBL/GenBank/DDBJ databases">
        <authorList>
            <consortium name="Lawrence Berkeley National Laboratory"/>
            <person name="Haridas S."/>
            <person name="Hensen N."/>
            <person name="Bonometti L."/>
            <person name="Westerberg I."/>
            <person name="Brannstrom I.O."/>
            <person name="Guillou S."/>
            <person name="Cros-Aarteil S."/>
            <person name="Calhoun S."/>
            <person name="Kuo A."/>
            <person name="Mondo S."/>
            <person name="Pangilinan J."/>
            <person name="Riley R."/>
            <person name="Labutti K."/>
            <person name="Andreopoulos B."/>
            <person name="Lipzen A."/>
            <person name="Chen C."/>
            <person name="Yanf M."/>
            <person name="Daum C."/>
            <person name="Ng V."/>
            <person name="Clum A."/>
            <person name="Steindorff A."/>
            <person name="Ohm R."/>
            <person name="Martin F."/>
            <person name="Silar P."/>
            <person name="Natvig D."/>
            <person name="Lalanne C."/>
            <person name="Gautier V."/>
            <person name="Ament-Velasquez S.L."/>
            <person name="Kruys A."/>
            <person name="Hutchinson M.I."/>
            <person name="Powell A.J."/>
            <person name="Barry K."/>
            <person name="Miller A.N."/>
            <person name="Grigoriev I.V."/>
            <person name="Debuchy R."/>
            <person name="Gladieux P."/>
            <person name="Thoren M.H."/>
            <person name="Johannesson H."/>
        </authorList>
    </citation>
    <scope>NUCLEOTIDE SEQUENCE</scope>
    <source>
        <strain evidence="4">CBS 955.72</strain>
    </source>
</reference>
<evidence type="ECO:0000259" key="3">
    <source>
        <dbReference type="Pfam" id="PF24883"/>
    </source>
</evidence>
<accession>A0AAJ0M9E0</accession>
<evidence type="ECO:0000256" key="1">
    <source>
        <dbReference type="ARBA" id="ARBA00022737"/>
    </source>
</evidence>
<name>A0AAJ0M9E0_9PEZI</name>
<dbReference type="Gene3D" id="3.40.50.300">
    <property type="entry name" value="P-loop containing nucleotide triphosphate hydrolases"/>
    <property type="match status" value="1"/>
</dbReference>
<feature type="domain" description="Nephrocystin 3-like N-terminal" evidence="3">
    <location>
        <begin position="285"/>
        <end position="447"/>
    </location>
</feature>
<dbReference type="PANTHER" id="PTHR10039">
    <property type="entry name" value="AMELOGENIN"/>
    <property type="match status" value="1"/>
</dbReference>
<feature type="compositionally biased region" description="Polar residues" evidence="2">
    <location>
        <begin position="8"/>
        <end position="34"/>
    </location>
</feature>
<dbReference type="Gene3D" id="1.25.40.10">
    <property type="entry name" value="Tetratricopeptide repeat domain"/>
    <property type="match status" value="1"/>
</dbReference>
<sequence length="2081" mass="237165">MTSPPPRTSNRQPATPVSPTASHNPTANAPMAPTSTLQRIGNRSLATYLTETDYLIRHCIYKMGDSSFAEAPEITGLESYLQHIGDERLRRMPPPGSDWDRILHAAQLFALQLWGLGCAANDPNVTDTASTRALTTTQTLLMLGLLQTRTLLPTFQVFYQLSIMLSHTSRIHGTAQAKDDVTRLYSAVVALVDAVAVFYRVKLTLVTRDQDKTIDFESSFGTKLDKIWECHRDIMSKMWLPKLNERDPDHSARLGQVHRQLKPEWSERDVFYERVTANLAYAGNTCGWFEPHLIDFLDGDQKVLAITGGPGSGKTFLAEWIEERLLRPLDYEDDMCLTLTYAFPFDSRAECTQLSFLKGMLLQLFEKRIGQMEVYTKLADAFKEHTQRPDTQKLELFLWAALASALEALDRDKTNFVLILDGIDRITDQHGHPASGFYPTLLKITSKLQTSHLITLSEVAPLGGIKDSHFGIPSEDLAADIEAYFRHSLTHHDWLSDQDRDNIVRMLARKPDAIPFLWARFMVRLLQLSNDTSREGFLRTAGSISGLSLDDTLKRLIPDQLLKEDTTRRILSFMLVAHRPPTVAEVSELMGVDVANLRNKVTLDVRNHVSTLCSDIVVIRHGALHFRNETTRKYVQARMGMGGSRPAEKDAHRELALALLLYAKLILEHNDITIPSSNLLDSETTSRLTSFYPLLRYAVTYWQSHLRKSGFDTDVEPGSLRDVLPRSYRFALLQWDFWQGGSSASRLAEDFAFFLHIQEACFTKDDLFILQTLVILAIIYRTDGKHFNAAEYYYRAAACLAGGSEDNLSFFSTFVMTCAESYLQCISSLETETMDEYTRKDIATRQQEMIRLLIKISIMTYGPSSDYVEKWYEALAKLYISFQRFSDAAEVGREYGKVSNEHPGGKGRSRRLVRRIYDHLEELKFEFATDSVAPEARNESYETFLIGIRESLGHMEINRQVTYLLQVATSHESRKEWDQAEDTYVQLWKLIRIEFDKSPPPSTELQENKIRVGIQYAQFLQDQGRGPEAADILILLWNEHNRYSWDQRSIVILFRKTGFRLRTLGRLEIAALILTKVWEGDIVERDDKLEVTIQEITEEITKTTTDRELMTKVTTLESILERRRKSGTVDDVFFGTTLILANRYMKQEEWTDAERILEETLRVTWAAFLPVTTQEPVALPEHHVSWCVRVAVCLADYYDRRGFTDRAESTWLRASHPCRAASNMEEGEARILFGALAQFCHWQNYYESVSHTFYSEIFSEYRNRLGSSDKLVIGVLYDLAAYSQRLGRRSDAYKYYMEIVTTLNEGLNYCHPDAYTAEVELLGYYRRKGFWKEVKRTCEMLWKAFVHHHQEIKFAQNDVQTIYDDYIYVLERDDNSSDTMYRISIEFRDTVKTVFEPDDLIVPMAKIAVAAVCEGSQRYTEAAEAYEELIKTTEITKATRQKITESKQRLSTVYITIITSDSSTLVEAKTIRRAVELCEETYAQFRIDRDCWDKETLNKLQLIIILLLKLGDADSAARTTELLREAFRDVVTSDCSAQSLYDAAEALAPSFMNLRDLGLDFVFQVRHWSVFGQLPSRAPGGVKLNFRPGTEPNEKCYVFLVAFEQRLSERDLAAFSELMAADRQESTLYEQYQAARDADKGTPGRDSTILARGAKLQGFWVEHEQTQMSQVLEKELFTFFKETYTPLLRTKDSSFNDIHTRVFLLQLLITLRGLEVHNEAADFGTLVCQAGNAAVHDLLDRRQFGQVLEVAECAFNFANQHGFYKDQRHVPYAFSLAEIMAGIGINKPPNAELEIKYLGFSKQVTTTAMRILEEINIDIIRLSTHDHKGIIRLLGYQKNYKVLQSHLHRLWTSTLTNPNVPLTLLSLSRLYIHAHAAASDLASAITVCRTITHNLQHSRGPLDSVTISLQEILSSLYSAKGSFRLAIKIHEDVLRQIESAAGSPKPHTHWDRTLRGLRTTAQGVAKVVDKKALAETAGRNLKLLMYAYARKGDWAGRRKGLDEACARLQGCLDHQVKPLPQDLPVYRDGLVLAGDRTGVYVPPRDEEWVIDGEGLEGADYVEAAGMIWGWVCEVKGRGVVG</sequence>
<protein>
    <recommendedName>
        <fullName evidence="3">Nephrocystin 3-like N-terminal domain-containing protein</fullName>
    </recommendedName>
</protein>
<dbReference type="InterPro" id="IPR011990">
    <property type="entry name" value="TPR-like_helical_dom_sf"/>
</dbReference>
<proteinExistence type="predicted"/>
<dbReference type="InterPro" id="IPR027417">
    <property type="entry name" value="P-loop_NTPase"/>
</dbReference>
<evidence type="ECO:0000313" key="5">
    <source>
        <dbReference type="Proteomes" id="UP001275084"/>
    </source>
</evidence>
<dbReference type="PANTHER" id="PTHR10039:SF9">
    <property type="entry name" value="NACHT DOMAIN PROTEIN (AFU_ORTHOLOGUE AFUA_2G01760)"/>
    <property type="match status" value="1"/>
</dbReference>
<evidence type="ECO:0000256" key="2">
    <source>
        <dbReference type="SAM" id="MobiDB-lite"/>
    </source>
</evidence>
<evidence type="ECO:0000313" key="4">
    <source>
        <dbReference type="EMBL" id="KAK3343472.1"/>
    </source>
</evidence>
<organism evidence="4 5">
    <name type="scientific">Lasiosphaeria hispida</name>
    <dbReference type="NCBI Taxonomy" id="260671"/>
    <lineage>
        <taxon>Eukaryota</taxon>
        <taxon>Fungi</taxon>
        <taxon>Dikarya</taxon>
        <taxon>Ascomycota</taxon>
        <taxon>Pezizomycotina</taxon>
        <taxon>Sordariomycetes</taxon>
        <taxon>Sordariomycetidae</taxon>
        <taxon>Sordariales</taxon>
        <taxon>Lasiosphaeriaceae</taxon>
        <taxon>Lasiosphaeria</taxon>
    </lineage>
</organism>
<feature type="region of interest" description="Disordered" evidence="2">
    <location>
        <begin position="1"/>
        <end position="34"/>
    </location>
</feature>
<dbReference type="EMBL" id="JAUIQD010000007">
    <property type="protein sequence ID" value="KAK3343472.1"/>
    <property type="molecule type" value="Genomic_DNA"/>
</dbReference>
<keyword evidence="1" id="KW-0677">Repeat</keyword>
<dbReference type="SUPFAM" id="SSF52540">
    <property type="entry name" value="P-loop containing nucleoside triphosphate hydrolases"/>
    <property type="match status" value="1"/>
</dbReference>